<reference evidence="5 6" key="1">
    <citation type="submission" date="2018-04" db="EMBL/GenBank/DDBJ databases">
        <title>Genomic Encyclopedia of Archaeal and Bacterial Type Strains, Phase II (KMG-II): from individual species to whole genera.</title>
        <authorList>
            <person name="Goeker M."/>
        </authorList>
    </citation>
    <scope>NUCLEOTIDE SEQUENCE [LARGE SCALE GENOMIC DNA]</scope>
    <source>
        <strain evidence="5 6">DSM 28823</strain>
    </source>
</reference>
<accession>A0A2T5BQS8</accession>
<evidence type="ECO:0000313" key="5">
    <source>
        <dbReference type="EMBL" id="PTN01593.1"/>
    </source>
</evidence>
<proteinExistence type="predicted"/>
<evidence type="ECO:0000256" key="4">
    <source>
        <dbReference type="RuleBase" id="RU368020"/>
    </source>
</evidence>
<keyword evidence="4" id="KW-0813">Transport</keyword>
<dbReference type="RefSeq" id="WP_107824053.1">
    <property type="nucleotide sequence ID" value="NZ_OY782574.1"/>
</dbReference>
<evidence type="ECO:0000256" key="2">
    <source>
        <dbReference type="ARBA" id="ARBA00023004"/>
    </source>
</evidence>
<keyword evidence="4" id="KW-0249">Electron transport</keyword>
<dbReference type="GO" id="GO:0005506">
    <property type="term" value="F:iron ion binding"/>
    <property type="evidence" value="ECO:0007669"/>
    <property type="project" value="UniProtKB-UniRule"/>
</dbReference>
<keyword evidence="3 4" id="KW-0411">Iron-sulfur</keyword>
<dbReference type="OrthoDB" id="9803319at2"/>
<dbReference type="GO" id="GO:0009055">
    <property type="term" value="F:electron transfer activity"/>
    <property type="evidence" value="ECO:0007669"/>
    <property type="project" value="UniProtKB-UniRule"/>
</dbReference>
<dbReference type="EMBL" id="QAAD01000044">
    <property type="protein sequence ID" value="PTN01593.1"/>
    <property type="molecule type" value="Genomic_DNA"/>
</dbReference>
<dbReference type="InterPro" id="IPR001080">
    <property type="entry name" value="3Fe4S_ferredoxin"/>
</dbReference>
<organism evidence="5 6">
    <name type="scientific">Mangrovibacterium marinum</name>
    <dbReference type="NCBI Taxonomy" id="1639118"/>
    <lineage>
        <taxon>Bacteria</taxon>
        <taxon>Pseudomonadati</taxon>
        <taxon>Bacteroidota</taxon>
        <taxon>Bacteroidia</taxon>
        <taxon>Marinilabiliales</taxon>
        <taxon>Prolixibacteraceae</taxon>
        <taxon>Mangrovibacterium</taxon>
    </lineage>
</organism>
<keyword evidence="2 4" id="KW-0408">Iron</keyword>
<dbReference type="AlphaFoldDB" id="A0A2T5BQS8"/>
<sequence length="67" mass="7754">MAIDKVWRDDDINTCVACKICQSFAPRVFKVFDKMIVMPGVDYDKYENEIREAVESCPTGIIKIEHK</sequence>
<dbReference type="SUPFAM" id="SSF54862">
    <property type="entry name" value="4Fe-4S ferredoxins"/>
    <property type="match status" value="1"/>
</dbReference>
<keyword evidence="6" id="KW-1185">Reference proteome</keyword>
<comment type="function">
    <text evidence="4">Ferredoxins are iron-sulfur proteins that transfer electrons in a wide variety of metabolic reactions.</text>
</comment>
<comment type="caution">
    <text evidence="5">The sequence shown here is derived from an EMBL/GenBank/DDBJ whole genome shotgun (WGS) entry which is preliminary data.</text>
</comment>
<name>A0A2T5BQS8_9BACT</name>
<dbReference type="PRINTS" id="PR00352">
    <property type="entry name" value="3FE4SFRDOXIN"/>
</dbReference>
<dbReference type="Proteomes" id="UP000243525">
    <property type="component" value="Unassembled WGS sequence"/>
</dbReference>
<dbReference type="Pfam" id="PF13370">
    <property type="entry name" value="Fer4_13"/>
    <property type="match status" value="1"/>
</dbReference>
<protein>
    <recommendedName>
        <fullName evidence="4">Ferredoxin</fullName>
    </recommendedName>
</protein>
<evidence type="ECO:0000313" key="6">
    <source>
        <dbReference type="Proteomes" id="UP000243525"/>
    </source>
</evidence>
<gene>
    <name evidence="5" type="ORF">C8N47_1441</name>
</gene>
<dbReference type="GO" id="GO:0051536">
    <property type="term" value="F:iron-sulfur cluster binding"/>
    <property type="evidence" value="ECO:0007669"/>
    <property type="project" value="UniProtKB-KW"/>
</dbReference>
<evidence type="ECO:0000256" key="1">
    <source>
        <dbReference type="ARBA" id="ARBA00022723"/>
    </source>
</evidence>
<evidence type="ECO:0000256" key="3">
    <source>
        <dbReference type="ARBA" id="ARBA00023014"/>
    </source>
</evidence>
<keyword evidence="1 4" id="KW-0479">Metal-binding</keyword>
<dbReference type="Gene3D" id="3.30.70.20">
    <property type="match status" value="1"/>
</dbReference>